<keyword evidence="1" id="KW-0812">Transmembrane</keyword>
<organism evidence="2 3">
    <name type="scientific">Acinetobacter courvalinii</name>
    <dbReference type="NCBI Taxonomy" id="280147"/>
    <lineage>
        <taxon>Bacteria</taxon>
        <taxon>Pseudomonadati</taxon>
        <taxon>Pseudomonadota</taxon>
        <taxon>Gammaproteobacteria</taxon>
        <taxon>Moraxellales</taxon>
        <taxon>Moraxellaceae</taxon>
        <taxon>Acinetobacter</taxon>
    </lineage>
</organism>
<protein>
    <submittedName>
        <fullName evidence="2">Uncharacterized protein</fullName>
    </submittedName>
</protein>
<dbReference type="EMBL" id="JAOEEO010000009">
    <property type="protein sequence ID" value="MDH0565543.1"/>
    <property type="molecule type" value="Genomic_DNA"/>
</dbReference>
<proteinExistence type="predicted"/>
<sequence length="96" mass="11031">MNQTQINKNQALSSKHKLILLIFILVMTLLYLSALFKGLNIYKETLSWLILCLILIYLWLRPELIELKIKSYVFKSVDWLAVVILALSGISLVIPA</sequence>
<dbReference type="RefSeq" id="WP_279696925.1">
    <property type="nucleotide sequence ID" value="NZ_JAOEEO010000009.1"/>
</dbReference>
<feature type="transmembrane region" description="Helical" evidence="1">
    <location>
        <begin position="45"/>
        <end position="60"/>
    </location>
</feature>
<evidence type="ECO:0000313" key="2">
    <source>
        <dbReference type="EMBL" id="MDH0565543.1"/>
    </source>
</evidence>
<dbReference type="AlphaFoldDB" id="A0AA42IG84"/>
<reference evidence="2" key="1">
    <citation type="submission" date="2022-09" db="EMBL/GenBank/DDBJ databases">
        <title>Intensive care unit water sources are persistently colonized with multi-drug resistant bacteria and are the site of extensive horizontal gene transfer of antibiotic resistance genes.</title>
        <authorList>
            <person name="Diorio-Toth L."/>
        </authorList>
    </citation>
    <scope>NUCLEOTIDE SEQUENCE</scope>
    <source>
        <strain evidence="2">GD04005</strain>
    </source>
</reference>
<name>A0AA42IG84_9GAMM</name>
<comment type="caution">
    <text evidence="2">The sequence shown here is derived from an EMBL/GenBank/DDBJ whole genome shotgun (WGS) entry which is preliminary data.</text>
</comment>
<feature type="transmembrane region" description="Helical" evidence="1">
    <location>
        <begin position="18"/>
        <end position="39"/>
    </location>
</feature>
<evidence type="ECO:0000256" key="1">
    <source>
        <dbReference type="SAM" id="Phobius"/>
    </source>
</evidence>
<feature type="transmembrane region" description="Helical" evidence="1">
    <location>
        <begin position="72"/>
        <end position="94"/>
    </location>
</feature>
<gene>
    <name evidence="2" type="ORF">N7644_17890</name>
</gene>
<dbReference type="Proteomes" id="UP001159329">
    <property type="component" value="Unassembled WGS sequence"/>
</dbReference>
<accession>A0AA42IG84</accession>
<evidence type="ECO:0000313" key="3">
    <source>
        <dbReference type="Proteomes" id="UP001159329"/>
    </source>
</evidence>
<keyword evidence="1" id="KW-0472">Membrane</keyword>
<keyword evidence="1" id="KW-1133">Transmembrane helix</keyword>